<keyword evidence="15" id="KW-0732">Signal</keyword>
<keyword evidence="8" id="KW-0378">Hydrolase</keyword>
<name>A0A103YG74_CYNCS</name>
<feature type="chain" id="PRO_5011110016" description="pectinesterase" evidence="15">
    <location>
        <begin position="22"/>
        <end position="534"/>
    </location>
</feature>
<dbReference type="NCBIfam" id="TIGR01614">
    <property type="entry name" value="PME_inhib"/>
    <property type="match status" value="1"/>
</dbReference>
<dbReference type="EMBL" id="LEKV01001110">
    <property type="protein sequence ID" value="KVI08514.1"/>
    <property type="molecule type" value="Genomic_DNA"/>
</dbReference>
<keyword evidence="11" id="KW-0325">Glycoprotein</keyword>
<comment type="catalytic activity">
    <reaction evidence="13">
        <text>[(1-&gt;4)-alpha-D-galacturonosyl methyl ester](n) + n H2O = [(1-&gt;4)-alpha-D-galacturonosyl](n) + n methanol + n H(+)</text>
        <dbReference type="Rhea" id="RHEA:22380"/>
        <dbReference type="Rhea" id="RHEA-COMP:14570"/>
        <dbReference type="Rhea" id="RHEA-COMP:14573"/>
        <dbReference type="ChEBI" id="CHEBI:15377"/>
        <dbReference type="ChEBI" id="CHEBI:15378"/>
        <dbReference type="ChEBI" id="CHEBI:17790"/>
        <dbReference type="ChEBI" id="CHEBI:140522"/>
        <dbReference type="ChEBI" id="CHEBI:140523"/>
        <dbReference type="EC" id="3.1.1.11"/>
    </reaction>
</comment>
<evidence type="ECO:0000313" key="17">
    <source>
        <dbReference type="EMBL" id="KVI08514.1"/>
    </source>
</evidence>
<accession>A0A103YG74</accession>
<keyword evidence="9" id="KW-0063">Aspartyl esterase</keyword>
<dbReference type="FunFam" id="1.20.140.40:FF:000021">
    <property type="entry name" value="Probable pectinesterase/pectinesterase inhibitor 51"/>
    <property type="match status" value="1"/>
</dbReference>
<dbReference type="FunFam" id="2.160.20.10:FF:000029">
    <property type="entry name" value="Pectinesterase 4"/>
    <property type="match status" value="1"/>
</dbReference>
<reference evidence="17 18" key="1">
    <citation type="journal article" date="2016" name="Sci. Rep.">
        <title>The genome sequence of the outbreeding globe artichoke constructed de novo incorporating a phase-aware low-pass sequencing strategy of F1 progeny.</title>
        <authorList>
            <person name="Scaglione D."/>
            <person name="Reyes-Chin-Wo S."/>
            <person name="Acquadro A."/>
            <person name="Froenicke L."/>
            <person name="Portis E."/>
            <person name="Beitel C."/>
            <person name="Tirone M."/>
            <person name="Mauro R."/>
            <person name="Lo Monaco A."/>
            <person name="Mauromicale G."/>
            <person name="Faccioli P."/>
            <person name="Cattivelli L."/>
            <person name="Rieseberg L."/>
            <person name="Michelmore R."/>
            <person name="Lanteri S."/>
        </authorList>
    </citation>
    <scope>NUCLEOTIDE SEQUENCE [LARGE SCALE GENOMIC DNA]</scope>
    <source>
        <strain evidence="17">2C</strain>
    </source>
</reference>
<comment type="subcellular location">
    <subcellularLocation>
        <location evidence="1">Secreted</location>
        <location evidence="1">Cell wall</location>
    </subcellularLocation>
</comment>
<dbReference type="OMA" id="WLPATIN"/>
<evidence type="ECO:0000256" key="14">
    <source>
        <dbReference type="ARBA" id="ARBA00057335"/>
    </source>
</evidence>
<feature type="signal peptide" evidence="15">
    <location>
        <begin position="1"/>
        <end position="21"/>
    </location>
</feature>
<dbReference type="PANTHER" id="PTHR31707">
    <property type="entry name" value="PECTINESTERASE"/>
    <property type="match status" value="1"/>
</dbReference>
<keyword evidence="6" id="KW-0134">Cell wall</keyword>
<protein>
    <recommendedName>
        <fullName evidence="5">pectinesterase</fullName>
        <ecNumber evidence="5">3.1.1.11</ecNumber>
    </recommendedName>
</protein>
<evidence type="ECO:0000256" key="10">
    <source>
        <dbReference type="ARBA" id="ARBA00023157"/>
    </source>
</evidence>
<keyword evidence="12" id="KW-0961">Cell wall biogenesis/degradation</keyword>
<comment type="similarity">
    <text evidence="4">In the C-terminal section; belongs to the pectinesterase family.</text>
</comment>
<evidence type="ECO:0000256" key="2">
    <source>
        <dbReference type="ARBA" id="ARBA00005184"/>
    </source>
</evidence>
<dbReference type="Pfam" id="PF04043">
    <property type="entry name" value="PMEI"/>
    <property type="match status" value="1"/>
</dbReference>
<evidence type="ECO:0000256" key="4">
    <source>
        <dbReference type="ARBA" id="ARBA00007786"/>
    </source>
</evidence>
<evidence type="ECO:0000256" key="12">
    <source>
        <dbReference type="ARBA" id="ARBA00023316"/>
    </source>
</evidence>
<evidence type="ECO:0000256" key="5">
    <source>
        <dbReference type="ARBA" id="ARBA00013229"/>
    </source>
</evidence>
<dbReference type="EC" id="3.1.1.11" evidence="5"/>
<dbReference type="GO" id="GO:0045490">
    <property type="term" value="P:pectin catabolic process"/>
    <property type="evidence" value="ECO:0007669"/>
    <property type="project" value="UniProtKB-UniPathway"/>
</dbReference>
<comment type="function">
    <text evidence="14">Acts in the modification of cell walls via demethylesterification of cell wall pectin.</text>
</comment>
<gene>
    <name evidence="17" type="ORF">Ccrd_013114</name>
</gene>
<dbReference type="InterPro" id="IPR006501">
    <property type="entry name" value="Pectinesterase_inhib_dom"/>
</dbReference>
<dbReference type="InterPro" id="IPR000070">
    <property type="entry name" value="Pectinesterase_cat"/>
</dbReference>
<evidence type="ECO:0000256" key="8">
    <source>
        <dbReference type="ARBA" id="ARBA00022801"/>
    </source>
</evidence>
<evidence type="ECO:0000256" key="9">
    <source>
        <dbReference type="ARBA" id="ARBA00023085"/>
    </source>
</evidence>
<comment type="pathway">
    <text evidence="2">Glycan metabolism; pectin degradation; 2-dehydro-3-deoxy-D-gluconate from pectin: step 1/5.</text>
</comment>
<evidence type="ECO:0000259" key="16">
    <source>
        <dbReference type="SMART" id="SM00856"/>
    </source>
</evidence>
<dbReference type="InterPro" id="IPR011050">
    <property type="entry name" value="Pectin_lyase_fold/virulence"/>
</dbReference>
<keyword evidence="10" id="KW-1015">Disulfide bond</keyword>
<evidence type="ECO:0000313" key="18">
    <source>
        <dbReference type="Proteomes" id="UP000243975"/>
    </source>
</evidence>
<dbReference type="SUPFAM" id="SSF101148">
    <property type="entry name" value="Plant invertase/pectin methylesterase inhibitor"/>
    <property type="match status" value="1"/>
</dbReference>
<comment type="caution">
    <text evidence="17">The sequence shown here is derived from an EMBL/GenBank/DDBJ whole genome shotgun (WGS) entry which is preliminary data.</text>
</comment>
<feature type="domain" description="Pectinesterase inhibitor" evidence="16">
    <location>
        <begin position="32"/>
        <end position="179"/>
    </location>
</feature>
<dbReference type="InterPro" id="IPR035513">
    <property type="entry name" value="Invertase/methylesterase_inhib"/>
</dbReference>
<dbReference type="Pfam" id="PF01095">
    <property type="entry name" value="Pectinesterase"/>
    <property type="match status" value="1"/>
</dbReference>
<dbReference type="GO" id="GO:0042545">
    <property type="term" value="P:cell wall modification"/>
    <property type="evidence" value="ECO:0007669"/>
    <property type="project" value="InterPro"/>
</dbReference>
<organism evidence="17 18">
    <name type="scientific">Cynara cardunculus var. scolymus</name>
    <name type="common">Globe artichoke</name>
    <name type="synonym">Cynara scolymus</name>
    <dbReference type="NCBI Taxonomy" id="59895"/>
    <lineage>
        <taxon>Eukaryota</taxon>
        <taxon>Viridiplantae</taxon>
        <taxon>Streptophyta</taxon>
        <taxon>Embryophyta</taxon>
        <taxon>Tracheophyta</taxon>
        <taxon>Spermatophyta</taxon>
        <taxon>Magnoliopsida</taxon>
        <taxon>eudicotyledons</taxon>
        <taxon>Gunneridae</taxon>
        <taxon>Pentapetalae</taxon>
        <taxon>asterids</taxon>
        <taxon>campanulids</taxon>
        <taxon>Asterales</taxon>
        <taxon>Asteraceae</taxon>
        <taxon>Carduoideae</taxon>
        <taxon>Cardueae</taxon>
        <taxon>Carduinae</taxon>
        <taxon>Cynara</taxon>
    </lineage>
</organism>
<evidence type="ECO:0000256" key="13">
    <source>
        <dbReference type="ARBA" id="ARBA00047928"/>
    </source>
</evidence>
<evidence type="ECO:0000256" key="11">
    <source>
        <dbReference type="ARBA" id="ARBA00023180"/>
    </source>
</evidence>
<dbReference type="CDD" id="cd15798">
    <property type="entry name" value="PMEI-like_3"/>
    <property type="match status" value="1"/>
</dbReference>
<sequence>MAIRFIIISLLVFISPTSSAAVRHHRSPYQPSSSEQIRQACKATRNQQLCESSLRHSPTANPLEIVRFALSVCSDNLRVAQSKVHSILQASAGDLNQTTAAKNCIEHLRNAEYRLNLTANALPRRRIKDGRAWTSAALFYQSGCWNALKNVNKTNTKMINETVSFMDTLIGYLSNALSMMMAYDVFGDKLASWMPPKTEREGFWEAVGGGRQQLGIPAGLKADVTVCKGGGCEYGTVQEAVNAAPDWGGGRRFVISVKAGVYKETVRVALEKQNVVILGEGMGKTVITGCLNVGQPGISTYGSATVGVVGDGFMASGLTIKNTAGPGTHQAVAFRSESDKSVVEKCEFLSNQDTLYLYSHRQFFKSCHIEGNVDFIFGNSASIFQDCTILIRPRQQNPKKGETNTVTAHARNDPAQSTGFVFQNCFLNGTEEYMRLYHSNPKVHKNYLGRPWKEFSRTVFIGCKMEALITAEGWTEWTGDFGLKTLYYGEFGNSGKGSNLSGRVAWSSRIPARHQLTNGADQSGAMHQPWKLEG</sequence>
<dbReference type="AlphaFoldDB" id="A0A103YG74"/>
<dbReference type="Gramene" id="KVI08514">
    <property type="protein sequence ID" value="KVI08514"/>
    <property type="gene ID" value="Ccrd_013114"/>
</dbReference>
<dbReference type="SUPFAM" id="SSF51126">
    <property type="entry name" value="Pectin lyase-like"/>
    <property type="match status" value="1"/>
</dbReference>
<dbReference type="GO" id="GO:0030599">
    <property type="term" value="F:pectinesterase activity"/>
    <property type="evidence" value="ECO:0007669"/>
    <property type="project" value="UniProtKB-EC"/>
</dbReference>
<dbReference type="SMART" id="SM00856">
    <property type="entry name" value="PMEI"/>
    <property type="match status" value="1"/>
</dbReference>
<keyword evidence="18" id="KW-1185">Reference proteome</keyword>
<proteinExistence type="inferred from homology"/>
<evidence type="ECO:0000256" key="1">
    <source>
        <dbReference type="ARBA" id="ARBA00004191"/>
    </source>
</evidence>
<dbReference type="GO" id="GO:0004857">
    <property type="term" value="F:enzyme inhibitor activity"/>
    <property type="evidence" value="ECO:0007669"/>
    <property type="project" value="InterPro"/>
</dbReference>
<evidence type="ECO:0000256" key="15">
    <source>
        <dbReference type="SAM" id="SignalP"/>
    </source>
</evidence>
<dbReference type="UniPathway" id="UPA00545">
    <property type="reaction ID" value="UER00823"/>
</dbReference>
<dbReference type="Proteomes" id="UP000243975">
    <property type="component" value="Unassembled WGS sequence"/>
</dbReference>
<evidence type="ECO:0000256" key="3">
    <source>
        <dbReference type="ARBA" id="ARBA00006027"/>
    </source>
</evidence>
<keyword evidence="7" id="KW-0964">Secreted</keyword>
<dbReference type="STRING" id="59895.A0A103YG74"/>
<dbReference type="InterPro" id="IPR012334">
    <property type="entry name" value="Pectin_lyas_fold"/>
</dbReference>
<dbReference type="Gene3D" id="1.20.140.40">
    <property type="entry name" value="Invertase/pectin methylesterase inhibitor family protein"/>
    <property type="match status" value="1"/>
</dbReference>
<evidence type="ECO:0000256" key="6">
    <source>
        <dbReference type="ARBA" id="ARBA00022512"/>
    </source>
</evidence>
<comment type="similarity">
    <text evidence="3">In the N-terminal section; belongs to the PMEI family.</text>
</comment>
<dbReference type="Gene3D" id="2.160.20.10">
    <property type="entry name" value="Single-stranded right-handed beta-helix, Pectin lyase-like"/>
    <property type="match status" value="1"/>
</dbReference>
<evidence type="ECO:0000256" key="7">
    <source>
        <dbReference type="ARBA" id="ARBA00022525"/>
    </source>
</evidence>